<feature type="transmembrane region" description="Helical" evidence="5">
    <location>
        <begin position="136"/>
        <end position="158"/>
    </location>
</feature>
<feature type="domain" description="G-protein coupled receptors family 1 profile" evidence="6">
    <location>
        <begin position="35"/>
        <end position="282"/>
    </location>
</feature>
<dbReference type="GeneID" id="115816130"/>
<feature type="transmembrane region" description="Helical" evidence="5">
    <location>
        <begin position="56"/>
        <end position="78"/>
    </location>
</feature>
<keyword evidence="4 5" id="KW-0472">Membrane</keyword>
<proteinExistence type="predicted"/>
<name>A0A6J2VSP8_CHACN</name>
<feature type="transmembrane region" description="Helical" evidence="5">
    <location>
        <begin position="264"/>
        <end position="284"/>
    </location>
</feature>
<dbReference type="PROSITE" id="PS50262">
    <property type="entry name" value="G_PROTEIN_RECEP_F1_2"/>
    <property type="match status" value="1"/>
</dbReference>
<feature type="transmembrane region" description="Helical" evidence="5">
    <location>
        <begin position="188"/>
        <end position="208"/>
    </location>
</feature>
<dbReference type="InterPro" id="IPR017452">
    <property type="entry name" value="GPCR_Rhodpsn_7TM"/>
</dbReference>
<dbReference type="RefSeq" id="XP_030634958.1">
    <property type="nucleotide sequence ID" value="XM_030779098.1"/>
</dbReference>
<dbReference type="PRINTS" id="PR00237">
    <property type="entry name" value="GPCRRHODOPSN"/>
</dbReference>
<dbReference type="SUPFAM" id="SSF81321">
    <property type="entry name" value="Family A G protein-coupled receptor-like"/>
    <property type="match status" value="1"/>
</dbReference>
<dbReference type="GO" id="GO:0005549">
    <property type="term" value="F:odorant binding"/>
    <property type="evidence" value="ECO:0007669"/>
    <property type="project" value="TreeGrafter"/>
</dbReference>
<evidence type="ECO:0000256" key="1">
    <source>
        <dbReference type="ARBA" id="ARBA00004370"/>
    </source>
</evidence>
<dbReference type="InParanoid" id="A0A6J2VSP8"/>
<evidence type="ECO:0000256" key="2">
    <source>
        <dbReference type="ARBA" id="ARBA00022692"/>
    </source>
</evidence>
<feature type="transmembrane region" description="Helical" evidence="5">
    <location>
        <begin position="84"/>
        <end position="101"/>
    </location>
</feature>
<dbReference type="GO" id="GO:0004930">
    <property type="term" value="F:G protein-coupled receptor activity"/>
    <property type="evidence" value="ECO:0007669"/>
    <property type="project" value="InterPro"/>
</dbReference>
<dbReference type="Gene3D" id="1.20.1070.10">
    <property type="entry name" value="Rhodopsin 7-helix transmembrane proteins"/>
    <property type="match status" value="1"/>
</dbReference>
<feature type="transmembrane region" description="Helical" evidence="5">
    <location>
        <begin position="24"/>
        <end position="44"/>
    </location>
</feature>
<dbReference type="GO" id="GO:0016020">
    <property type="term" value="C:membrane"/>
    <property type="evidence" value="ECO:0007669"/>
    <property type="project" value="UniProtKB-SubCell"/>
</dbReference>
<evidence type="ECO:0000313" key="7">
    <source>
        <dbReference type="Proteomes" id="UP000504632"/>
    </source>
</evidence>
<protein>
    <submittedName>
        <fullName evidence="8">Odorant receptor 131-2-like</fullName>
    </submittedName>
</protein>
<feature type="transmembrane region" description="Helical" evidence="5">
    <location>
        <begin position="228"/>
        <end position="252"/>
    </location>
</feature>
<evidence type="ECO:0000256" key="3">
    <source>
        <dbReference type="ARBA" id="ARBA00022989"/>
    </source>
</evidence>
<dbReference type="PANTHER" id="PTHR26451">
    <property type="entry name" value="G_PROTEIN_RECEP_F1_2 DOMAIN-CONTAINING PROTEIN"/>
    <property type="match status" value="1"/>
</dbReference>
<evidence type="ECO:0000256" key="5">
    <source>
        <dbReference type="SAM" id="Phobius"/>
    </source>
</evidence>
<evidence type="ECO:0000313" key="8">
    <source>
        <dbReference type="RefSeq" id="XP_030634958.1"/>
    </source>
</evidence>
<keyword evidence="3 5" id="KW-1133">Transmembrane helix</keyword>
<evidence type="ECO:0000259" key="6">
    <source>
        <dbReference type="PROSITE" id="PS50262"/>
    </source>
</evidence>
<dbReference type="GO" id="GO:0004984">
    <property type="term" value="F:olfactory receptor activity"/>
    <property type="evidence" value="ECO:0007669"/>
    <property type="project" value="TreeGrafter"/>
</dbReference>
<reference evidence="8" key="1">
    <citation type="submission" date="2025-08" db="UniProtKB">
        <authorList>
            <consortium name="RefSeq"/>
        </authorList>
    </citation>
    <scope>IDENTIFICATION</scope>
</reference>
<dbReference type="Pfam" id="PF00001">
    <property type="entry name" value="7tm_1"/>
    <property type="match status" value="1"/>
</dbReference>
<dbReference type="AlphaFoldDB" id="A0A6J2VSP8"/>
<dbReference type="FunFam" id="1.20.1070.10:FF:000096">
    <property type="entry name" value="Odorant receptor 131-2"/>
    <property type="match status" value="1"/>
</dbReference>
<dbReference type="Proteomes" id="UP000504632">
    <property type="component" value="Chromosome 7"/>
</dbReference>
<dbReference type="CDD" id="cd00637">
    <property type="entry name" value="7tm_classA_rhodopsin-like"/>
    <property type="match status" value="1"/>
</dbReference>
<gene>
    <name evidence="8" type="primary">LOC115816130</name>
</gene>
<dbReference type="InterPro" id="IPR000276">
    <property type="entry name" value="GPCR_Rhodpsn"/>
</dbReference>
<dbReference type="OrthoDB" id="6359945at2759"/>
<keyword evidence="2 5" id="KW-0812">Transmembrane</keyword>
<accession>A0A6J2VSP8</accession>
<dbReference type="PANTHER" id="PTHR26451:SF998">
    <property type="entry name" value="ODORANT RECEPTOR-RELATED"/>
    <property type="match status" value="1"/>
</dbReference>
<sequence length="309" mass="35528">MMNSTKNSLTNPDKFEEAFAKNTVIVFFGIMINTINGILVVTFFKNSIFHDDPRYILYIHLVINDMLMIFTSVTLYVLTYAWPFVNVSVCCILLLIGSTTYKNTPLNLAGMAIERYIAICKPLHHPQICTVHRTYIFIYFIWTVGVAPSVTDIIIVIATKPLSVFMSFIFCYPLSIFNTKYHEALTTAVQVIYMSFVWIVLIFTYIRVLLTAKKAAVDSSAKKAQSTILLHGIQLLLCMLSYLTPVLDMILIPFFPAHRTKITFFNYLLTNIIPRLLSPLIYGIRDHKFLKHMKGYFSCRLIFVKVRPK</sequence>
<comment type="subcellular location">
    <subcellularLocation>
        <location evidence="1">Membrane</location>
    </subcellularLocation>
</comment>
<keyword evidence="7" id="KW-1185">Reference proteome</keyword>
<dbReference type="InterPro" id="IPR052921">
    <property type="entry name" value="GPCR1_Superfamily_Member"/>
</dbReference>
<dbReference type="FunCoup" id="A0A6J2VSP8">
    <property type="interactions" value="11"/>
</dbReference>
<evidence type="ECO:0000256" key="4">
    <source>
        <dbReference type="ARBA" id="ARBA00023136"/>
    </source>
</evidence>
<organism evidence="7 8">
    <name type="scientific">Chanos chanos</name>
    <name type="common">Milkfish</name>
    <name type="synonym">Mugil chanos</name>
    <dbReference type="NCBI Taxonomy" id="29144"/>
    <lineage>
        <taxon>Eukaryota</taxon>
        <taxon>Metazoa</taxon>
        <taxon>Chordata</taxon>
        <taxon>Craniata</taxon>
        <taxon>Vertebrata</taxon>
        <taxon>Euteleostomi</taxon>
        <taxon>Actinopterygii</taxon>
        <taxon>Neopterygii</taxon>
        <taxon>Teleostei</taxon>
        <taxon>Ostariophysi</taxon>
        <taxon>Gonorynchiformes</taxon>
        <taxon>Chanidae</taxon>
        <taxon>Chanos</taxon>
    </lineage>
</organism>